<organism evidence="1 2">
    <name type="scientific">Marchantia polymorpha subsp. ruderalis</name>
    <dbReference type="NCBI Taxonomy" id="1480154"/>
    <lineage>
        <taxon>Eukaryota</taxon>
        <taxon>Viridiplantae</taxon>
        <taxon>Streptophyta</taxon>
        <taxon>Embryophyta</taxon>
        <taxon>Marchantiophyta</taxon>
        <taxon>Marchantiopsida</taxon>
        <taxon>Marchantiidae</taxon>
        <taxon>Marchantiales</taxon>
        <taxon>Marchantiaceae</taxon>
        <taxon>Marchantia</taxon>
    </lineage>
</organism>
<dbReference type="AlphaFoldDB" id="A0A176WEM8"/>
<keyword evidence="2" id="KW-1185">Reference proteome</keyword>
<evidence type="ECO:0000313" key="2">
    <source>
        <dbReference type="Proteomes" id="UP000077202"/>
    </source>
</evidence>
<gene>
    <name evidence="1" type="ORF">AXG93_4660s1040</name>
</gene>
<name>A0A176WEM8_MARPO</name>
<dbReference type="EMBL" id="LVLJ01001029">
    <property type="protein sequence ID" value="OAE31539.1"/>
    <property type="molecule type" value="Genomic_DNA"/>
</dbReference>
<proteinExistence type="predicted"/>
<reference evidence="1" key="1">
    <citation type="submission" date="2016-03" db="EMBL/GenBank/DDBJ databases">
        <title>Mechanisms controlling the formation of the plant cell surface in tip-growing cells are functionally conserved among land plants.</title>
        <authorList>
            <person name="Honkanen S."/>
            <person name="Jones V.A."/>
            <person name="Morieri G."/>
            <person name="Champion C."/>
            <person name="Hetherington A.J."/>
            <person name="Kelly S."/>
            <person name="Saint-Marcoux D."/>
            <person name="Proust H."/>
            <person name="Prescott H."/>
            <person name="Dolan L."/>
        </authorList>
    </citation>
    <scope>NUCLEOTIDE SEQUENCE [LARGE SCALE GENOMIC DNA]</scope>
    <source>
        <tissue evidence="1">Whole gametophyte</tissue>
    </source>
</reference>
<protein>
    <submittedName>
        <fullName evidence="1">Uncharacterized protein</fullName>
    </submittedName>
</protein>
<dbReference type="Proteomes" id="UP000077202">
    <property type="component" value="Unassembled WGS sequence"/>
</dbReference>
<accession>A0A176WEM8</accession>
<sequence length="110" mass="12136">MLKRVVMDTEGYKISRRCSSSDGRLQLQQQSTSNEASFSVADVDARREGEIWFAACKLVELLHVTLFAGVQEQLRTGCSAGVVGLVHGGLGLHVYFLWSAARLEVVHDLE</sequence>
<comment type="caution">
    <text evidence="1">The sequence shown here is derived from an EMBL/GenBank/DDBJ whole genome shotgun (WGS) entry which is preliminary data.</text>
</comment>
<evidence type="ECO:0000313" key="1">
    <source>
        <dbReference type="EMBL" id="OAE31539.1"/>
    </source>
</evidence>